<evidence type="ECO:0000313" key="1">
    <source>
        <dbReference type="EMBL" id="MBX66773.1"/>
    </source>
</evidence>
<accession>A0A2P2QIE1</accession>
<reference evidence="1" key="1">
    <citation type="submission" date="2018-02" db="EMBL/GenBank/DDBJ databases">
        <title>Rhizophora mucronata_Transcriptome.</title>
        <authorList>
            <person name="Meera S.P."/>
            <person name="Sreeshan A."/>
            <person name="Augustine A."/>
        </authorList>
    </citation>
    <scope>NUCLEOTIDE SEQUENCE</scope>
    <source>
        <tissue evidence="1">Leaf</tissue>
    </source>
</reference>
<protein>
    <submittedName>
        <fullName evidence="1">Uncharacterized protein</fullName>
    </submittedName>
</protein>
<name>A0A2P2QIE1_RHIMU</name>
<proteinExistence type="predicted"/>
<dbReference type="EMBL" id="GGEC01086289">
    <property type="protein sequence ID" value="MBX66773.1"/>
    <property type="molecule type" value="Transcribed_RNA"/>
</dbReference>
<organism evidence="1">
    <name type="scientific">Rhizophora mucronata</name>
    <name type="common">Asiatic mangrove</name>
    <dbReference type="NCBI Taxonomy" id="61149"/>
    <lineage>
        <taxon>Eukaryota</taxon>
        <taxon>Viridiplantae</taxon>
        <taxon>Streptophyta</taxon>
        <taxon>Embryophyta</taxon>
        <taxon>Tracheophyta</taxon>
        <taxon>Spermatophyta</taxon>
        <taxon>Magnoliopsida</taxon>
        <taxon>eudicotyledons</taxon>
        <taxon>Gunneridae</taxon>
        <taxon>Pentapetalae</taxon>
        <taxon>rosids</taxon>
        <taxon>fabids</taxon>
        <taxon>Malpighiales</taxon>
        <taxon>Rhizophoraceae</taxon>
        <taxon>Rhizophora</taxon>
    </lineage>
</organism>
<dbReference type="AlphaFoldDB" id="A0A2P2QIE1"/>
<sequence>MQFIISKRPIIQKFPNATRNPSNPLV</sequence>